<dbReference type="EMBL" id="QUNO01000013">
    <property type="protein sequence ID" value="REH39304.1"/>
    <property type="molecule type" value="Genomic_DNA"/>
</dbReference>
<dbReference type="InterPro" id="IPR009057">
    <property type="entry name" value="Homeodomain-like_sf"/>
</dbReference>
<evidence type="ECO:0000259" key="5">
    <source>
        <dbReference type="PROSITE" id="PS50977"/>
    </source>
</evidence>
<dbReference type="InterPro" id="IPR049445">
    <property type="entry name" value="TetR_SbtR-like_C"/>
</dbReference>
<dbReference type="PANTHER" id="PTHR30055">
    <property type="entry name" value="HTH-TYPE TRANSCRIPTIONAL REGULATOR RUTR"/>
    <property type="match status" value="1"/>
</dbReference>
<evidence type="ECO:0000313" key="6">
    <source>
        <dbReference type="EMBL" id="REH39304.1"/>
    </source>
</evidence>
<dbReference type="AlphaFoldDB" id="A0A3E0H852"/>
<keyword evidence="1" id="KW-0805">Transcription regulation</keyword>
<dbReference type="RefSeq" id="WP_211353341.1">
    <property type="nucleotide sequence ID" value="NZ_CP144375.1"/>
</dbReference>
<protein>
    <submittedName>
        <fullName evidence="6">AcrR family transcriptional regulator</fullName>
    </submittedName>
</protein>
<evidence type="ECO:0000256" key="4">
    <source>
        <dbReference type="PROSITE-ProRule" id="PRU00335"/>
    </source>
</evidence>
<dbReference type="SUPFAM" id="SSF46689">
    <property type="entry name" value="Homeodomain-like"/>
    <property type="match status" value="1"/>
</dbReference>
<proteinExistence type="predicted"/>
<evidence type="ECO:0000313" key="7">
    <source>
        <dbReference type="Proteomes" id="UP000256269"/>
    </source>
</evidence>
<evidence type="ECO:0000256" key="3">
    <source>
        <dbReference type="ARBA" id="ARBA00023163"/>
    </source>
</evidence>
<dbReference type="InterPro" id="IPR036271">
    <property type="entry name" value="Tet_transcr_reg_TetR-rel_C_sf"/>
</dbReference>
<dbReference type="PROSITE" id="PS50977">
    <property type="entry name" value="HTH_TETR_2"/>
    <property type="match status" value="1"/>
</dbReference>
<dbReference type="PANTHER" id="PTHR30055:SF234">
    <property type="entry name" value="HTH-TYPE TRANSCRIPTIONAL REGULATOR BETI"/>
    <property type="match status" value="1"/>
</dbReference>
<name>A0A3E0H852_9PSEU</name>
<keyword evidence="2 4" id="KW-0238">DNA-binding</keyword>
<dbReference type="PRINTS" id="PR00455">
    <property type="entry name" value="HTHTETR"/>
</dbReference>
<reference evidence="6 7" key="1">
    <citation type="submission" date="2018-08" db="EMBL/GenBank/DDBJ databases">
        <title>Genomic Encyclopedia of Archaeal and Bacterial Type Strains, Phase II (KMG-II): from individual species to whole genera.</title>
        <authorList>
            <person name="Goeker M."/>
        </authorList>
    </citation>
    <scope>NUCLEOTIDE SEQUENCE [LARGE SCALE GENOMIC DNA]</scope>
    <source>
        <strain evidence="6 7">DSM 45791</strain>
    </source>
</reference>
<organism evidence="6 7">
    <name type="scientific">Kutzneria buriramensis</name>
    <dbReference type="NCBI Taxonomy" id="1045776"/>
    <lineage>
        <taxon>Bacteria</taxon>
        <taxon>Bacillati</taxon>
        <taxon>Actinomycetota</taxon>
        <taxon>Actinomycetes</taxon>
        <taxon>Pseudonocardiales</taxon>
        <taxon>Pseudonocardiaceae</taxon>
        <taxon>Kutzneria</taxon>
    </lineage>
</organism>
<evidence type="ECO:0000256" key="2">
    <source>
        <dbReference type="ARBA" id="ARBA00023125"/>
    </source>
</evidence>
<comment type="caution">
    <text evidence="6">The sequence shown here is derived from an EMBL/GenBank/DDBJ whole genome shotgun (WGS) entry which is preliminary data.</text>
</comment>
<dbReference type="SUPFAM" id="SSF48498">
    <property type="entry name" value="Tetracyclin repressor-like, C-terminal domain"/>
    <property type="match status" value="1"/>
</dbReference>
<dbReference type="Proteomes" id="UP000256269">
    <property type="component" value="Unassembled WGS sequence"/>
</dbReference>
<evidence type="ECO:0000256" key="1">
    <source>
        <dbReference type="ARBA" id="ARBA00023015"/>
    </source>
</evidence>
<gene>
    <name evidence="6" type="ORF">BCF44_113159</name>
</gene>
<sequence>MLASSTREELARLTHPPLRADARRNYEAVLAAAARVFEADGPEASLDEIARRAGVGNATLYRHFPTRRDLLVAVCVDDVEKLCAIGGELRPREGALEAWLRAYVEHIRTRRGLGAAFADSRDSTFVATCRAAVGEVANALLDDAKRSNRVRADLELDDVLTLANAIAIVTESSDRNRAESLLTLVVEGFR</sequence>
<dbReference type="Pfam" id="PF00440">
    <property type="entry name" value="TetR_N"/>
    <property type="match status" value="1"/>
</dbReference>
<keyword evidence="7" id="KW-1185">Reference proteome</keyword>
<dbReference type="Pfam" id="PF21597">
    <property type="entry name" value="TetR_C_43"/>
    <property type="match status" value="1"/>
</dbReference>
<dbReference type="InterPro" id="IPR050109">
    <property type="entry name" value="HTH-type_TetR-like_transc_reg"/>
</dbReference>
<accession>A0A3E0H852</accession>
<feature type="DNA-binding region" description="H-T-H motif" evidence="4">
    <location>
        <begin position="45"/>
        <end position="64"/>
    </location>
</feature>
<dbReference type="GO" id="GO:0003700">
    <property type="term" value="F:DNA-binding transcription factor activity"/>
    <property type="evidence" value="ECO:0007669"/>
    <property type="project" value="TreeGrafter"/>
</dbReference>
<dbReference type="Gene3D" id="1.10.357.10">
    <property type="entry name" value="Tetracycline Repressor, domain 2"/>
    <property type="match status" value="1"/>
</dbReference>
<feature type="domain" description="HTH tetR-type" evidence="5">
    <location>
        <begin position="23"/>
        <end position="82"/>
    </location>
</feature>
<keyword evidence="3" id="KW-0804">Transcription</keyword>
<dbReference type="GO" id="GO:0000976">
    <property type="term" value="F:transcription cis-regulatory region binding"/>
    <property type="evidence" value="ECO:0007669"/>
    <property type="project" value="TreeGrafter"/>
</dbReference>
<dbReference type="InterPro" id="IPR001647">
    <property type="entry name" value="HTH_TetR"/>
</dbReference>